<reference evidence="2" key="1">
    <citation type="submission" date="2014-06" db="EMBL/GenBank/DDBJ databases">
        <authorList>
            <person name="Berkman P.J."/>
        </authorList>
    </citation>
    <scope>NUCLEOTIDE SEQUENCE [LARGE SCALE GENOMIC DNA]</scope>
</reference>
<keyword evidence="2" id="KW-1185">Reference proteome</keyword>
<gene>
    <name evidence="1" type="primary">SSCI39470.1</name>
</gene>
<dbReference type="AlphaFoldDB" id="A0A0F7S5Y2"/>
<accession>A0A0F7S5Y2</accession>
<name>A0A0F7S5Y2_9BASI</name>
<dbReference type="EMBL" id="CCFA01002326">
    <property type="protein sequence ID" value="CDW97771.1"/>
    <property type="molecule type" value="Genomic_DNA"/>
</dbReference>
<proteinExistence type="predicted"/>
<protein>
    <submittedName>
        <fullName evidence="1">Uncharacterized protein</fullName>
    </submittedName>
</protein>
<evidence type="ECO:0000313" key="1">
    <source>
        <dbReference type="EMBL" id="CDW97771.1"/>
    </source>
</evidence>
<evidence type="ECO:0000313" key="2">
    <source>
        <dbReference type="Proteomes" id="UP000242770"/>
    </source>
</evidence>
<dbReference type="Proteomes" id="UP000242770">
    <property type="component" value="Unassembled WGS sequence"/>
</dbReference>
<sequence length="116" mass="13011">MAAWLKQTSGLINTRPSSLTGTICSNWQLPMPRLSSASMRAYAWSNTQQEPARDPWFSIEFVWPLDRASVRRSAIIRPEPSYYADRRIAEGESSRADILSLGSIQREYDIAAGFAG</sequence>
<organism evidence="1 2">
    <name type="scientific">Sporisorium scitamineum</name>
    <dbReference type="NCBI Taxonomy" id="49012"/>
    <lineage>
        <taxon>Eukaryota</taxon>
        <taxon>Fungi</taxon>
        <taxon>Dikarya</taxon>
        <taxon>Basidiomycota</taxon>
        <taxon>Ustilaginomycotina</taxon>
        <taxon>Ustilaginomycetes</taxon>
        <taxon>Ustilaginales</taxon>
        <taxon>Ustilaginaceae</taxon>
        <taxon>Sporisorium</taxon>
    </lineage>
</organism>